<organism evidence="1 2">
    <name type="scientific">Gardnerella vaginalis (strain ATCC 14019 / 317)</name>
    <dbReference type="NCBI Taxonomy" id="525284"/>
    <lineage>
        <taxon>Bacteria</taxon>
        <taxon>Bacillati</taxon>
        <taxon>Actinomycetota</taxon>
        <taxon>Actinomycetes</taxon>
        <taxon>Bifidobacteriales</taxon>
        <taxon>Bifidobacteriaceae</taxon>
        <taxon>Gardnerella</taxon>
    </lineage>
</organism>
<reference evidence="1 2" key="1">
    <citation type="journal article" date="2010" name="PLoS ONE">
        <title>Comparative genomics of Gardnerella vaginalis strains reveals substantial differences in metabolic and virulence potential.</title>
        <authorList>
            <person name="Yeoman C.J."/>
            <person name="Yildirim S."/>
            <person name="Thomas S.M."/>
            <person name="Durkin A.S."/>
            <person name="Torralba M."/>
            <person name="Sutton G."/>
            <person name="Buhay C.J."/>
            <person name="Ding Y."/>
            <person name="Dugan-Rocha S.P."/>
            <person name="Muzny D.M."/>
            <person name="Qin X."/>
            <person name="Gibbs R.A."/>
            <person name="Leigh S.R."/>
            <person name="Stumpf R."/>
            <person name="White B.A."/>
            <person name="Highlander S.K."/>
            <person name="Nelson K.E."/>
            <person name="Wilson B.A."/>
        </authorList>
    </citation>
    <scope>NUCLEOTIDE SEQUENCE [LARGE SCALE GENOMIC DNA]</scope>
    <source>
        <strain evidence="2">ATCC 14019 / 317</strain>
    </source>
</reference>
<evidence type="ECO:0000313" key="2">
    <source>
        <dbReference type="Proteomes" id="UP000001453"/>
    </source>
</evidence>
<name>E3D9E0_GARV3</name>
<dbReference type="KEGG" id="gvg:HMPREF0421_20602"/>
<dbReference type="AlphaFoldDB" id="E3D9E0"/>
<evidence type="ECO:0000313" key="1">
    <source>
        <dbReference type="EMBL" id="ADP38684.1"/>
    </source>
</evidence>
<accession>E3D9E0</accession>
<dbReference type="Proteomes" id="UP000001453">
    <property type="component" value="Chromosome"/>
</dbReference>
<proteinExistence type="predicted"/>
<gene>
    <name evidence="1" type="ordered locus">HMPREF0421_20602</name>
</gene>
<dbReference type="EMBL" id="CP002104">
    <property type="protein sequence ID" value="ADP38684.1"/>
    <property type="molecule type" value="Genomic_DNA"/>
</dbReference>
<protein>
    <submittedName>
        <fullName evidence="1">Uncharacterized protein</fullName>
    </submittedName>
</protein>
<sequence>MFVVDYLSKNILIQTTYNITHNISYNILYNVCVALPTLFV</sequence>
<dbReference type="HOGENOM" id="CLU_3290147_0_0_11"/>